<evidence type="ECO:0000313" key="2">
    <source>
        <dbReference type="EMBL" id="KJA15671.1"/>
    </source>
</evidence>
<dbReference type="OrthoDB" id="3260094at2759"/>
<gene>
    <name evidence="2" type="ORF">HYPSUDRAFT_120200</name>
</gene>
<dbReference type="InterPro" id="IPR008266">
    <property type="entry name" value="Tyr_kinase_AS"/>
</dbReference>
<sequence length="372" mass="41459">IDHITGGPVRVRVDNQWFNIVKEIHISPVLCSRGTRVYIVQDSYGSYHILKDSWVLLSHAEENSEIEHLKHISTKSKENWDKSAKDKTSSDSAKALRSHLLQPRFVAGDENAADTNTPRHDGIWVEAYPRIRRRTVHGPIGDPITSYRSRVECLQAFIDVVDMLNFLDADCTLLHGDVSLSNIVIVRLLPHVILAALECPGGIKEAMECMALIASAENPLAAPRRPPANMDIESFFDVPSGGSLIDFDYSRAKGSVTTNASGTLPYMSIELSINMAGSKAPFEHRMDHDIESLLFAFLHIVRFTSGPAGNPAEDVLIDVDEIRISQWHHDTLVANVPHVKSSDVMRLRYAEELQSVLPAYWRPLASNITNLI</sequence>
<dbReference type="Gene3D" id="1.10.510.10">
    <property type="entry name" value="Transferase(Phosphotransferase) domain 1"/>
    <property type="match status" value="1"/>
</dbReference>
<evidence type="ECO:0000259" key="1">
    <source>
        <dbReference type="Pfam" id="PF17667"/>
    </source>
</evidence>
<dbReference type="Pfam" id="PF17667">
    <property type="entry name" value="Pkinase_fungal"/>
    <property type="match status" value="1"/>
</dbReference>
<dbReference type="Proteomes" id="UP000054270">
    <property type="component" value="Unassembled WGS sequence"/>
</dbReference>
<reference evidence="3" key="1">
    <citation type="submission" date="2014-04" db="EMBL/GenBank/DDBJ databases">
        <title>Evolutionary Origins and Diversification of the Mycorrhizal Mutualists.</title>
        <authorList>
            <consortium name="DOE Joint Genome Institute"/>
            <consortium name="Mycorrhizal Genomics Consortium"/>
            <person name="Kohler A."/>
            <person name="Kuo A."/>
            <person name="Nagy L.G."/>
            <person name="Floudas D."/>
            <person name="Copeland A."/>
            <person name="Barry K.W."/>
            <person name="Cichocki N."/>
            <person name="Veneault-Fourrey C."/>
            <person name="LaButti K."/>
            <person name="Lindquist E.A."/>
            <person name="Lipzen A."/>
            <person name="Lundell T."/>
            <person name="Morin E."/>
            <person name="Murat C."/>
            <person name="Riley R."/>
            <person name="Ohm R."/>
            <person name="Sun H."/>
            <person name="Tunlid A."/>
            <person name="Henrissat B."/>
            <person name="Grigoriev I.V."/>
            <person name="Hibbett D.S."/>
            <person name="Martin F."/>
        </authorList>
    </citation>
    <scope>NUCLEOTIDE SEQUENCE [LARGE SCALE GENOMIC DNA]</scope>
    <source>
        <strain evidence="3">FD-334 SS-4</strain>
    </source>
</reference>
<feature type="domain" description="Fungal-type protein kinase" evidence="1">
    <location>
        <begin position="14"/>
        <end position="301"/>
    </location>
</feature>
<accession>A0A0D2NGA8</accession>
<dbReference type="PROSITE" id="PS00109">
    <property type="entry name" value="PROTEIN_KINASE_TYR"/>
    <property type="match status" value="1"/>
</dbReference>
<organism evidence="2 3">
    <name type="scientific">Hypholoma sublateritium (strain FD-334 SS-4)</name>
    <dbReference type="NCBI Taxonomy" id="945553"/>
    <lineage>
        <taxon>Eukaryota</taxon>
        <taxon>Fungi</taxon>
        <taxon>Dikarya</taxon>
        <taxon>Basidiomycota</taxon>
        <taxon>Agaricomycotina</taxon>
        <taxon>Agaricomycetes</taxon>
        <taxon>Agaricomycetidae</taxon>
        <taxon>Agaricales</taxon>
        <taxon>Agaricineae</taxon>
        <taxon>Strophariaceae</taxon>
        <taxon>Hypholoma</taxon>
    </lineage>
</organism>
<name>A0A0D2NGA8_HYPSF</name>
<evidence type="ECO:0000313" key="3">
    <source>
        <dbReference type="Proteomes" id="UP000054270"/>
    </source>
</evidence>
<dbReference type="AlphaFoldDB" id="A0A0D2NGA8"/>
<proteinExistence type="predicted"/>
<feature type="non-terminal residue" evidence="2">
    <location>
        <position position="372"/>
    </location>
</feature>
<protein>
    <recommendedName>
        <fullName evidence="1">Fungal-type protein kinase domain-containing protein</fullName>
    </recommendedName>
</protein>
<dbReference type="EMBL" id="KN817638">
    <property type="protein sequence ID" value="KJA15671.1"/>
    <property type="molecule type" value="Genomic_DNA"/>
</dbReference>
<dbReference type="InterPro" id="IPR040976">
    <property type="entry name" value="Pkinase_fungal"/>
</dbReference>
<dbReference type="GO" id="GO:0004672">
    <property type="term" value="F:protein kinase activity"/>
    <property type="evidence" value="ECO:0007669"/>
    <property type="project" value="InterPro"/>
</dbReference>
<dbReference type="SUPFAM" id="SSF56112">
    <property type="entry name" value="Protein kinase-like (PK-like)"/>
    <property type="match status" value="1"/>
</dbReference>
<feature type="non-terminal residue" evidence="2">
    <location>
        <position position="1"/>
    </location>
</feature>
<dbReference type="InterPro" id="IPR011009">
    <property type="entry name" value="Kinase-like_dom_sf"/>
</dbReference>
<keyword evidence="3" id="KW-1185">Reference proteome</keyword>